<reference evidence="3 4" key="1">
    <citation type="submission" date="2021-06" db="EMBL/GenBank/DDBJ databases">
        <authorList>
            <person name="Kallberg Y."/>
            <person name="Tangrot J."/>
            <person name="Rosling A."/>
        </authorList>
    </citation>
    <scope>NUCLEOTIDE SEQUENCE [LARGE SCALE GENOMIC DNA]</scope>
    <source>
        <strain evidence="3 4">120-4 pot B 10/14</strain>
    </source>
</reference>
<evidence type="ECO:0000259" key="2">
    <source>
        <dbReference type="PROSITE" id="PS50158"/>
    </source>
</evidence>
<feature type="domain" description="CCHC-type" evidence="2">
    <location>
        <begin position="55"/>
        <end position="68"/>
    </location>
</feature>
<dbReference type="PROSITE" id="PS50158">
    <property type="entry name" value="ZF_CCHC"/>
    <property type="match status" value="1"/>
</dbReference>
<gene>
    <name evidence="3" type="ORF">GMARGA_LOCUS7703</name>
</gene>
<keyword evidence="1" id="KW-0479">Metal-binding</keyword>
<dbReference type="SUPFAM" id="SSF57756">
    <property type="entry name" value="Retrovirus zinc finger-like domains"/>
    <property type="match status" value="1"/>
</dbReference>
<sequence>HNSEMAKQLKVKNELGNIKKKINKIVLNYAALAQKLDKSRNKDQSSTCEKGSYCCYNCGEMGHYSRNCLSEKNSVITSWEIQGKEIYNLENELENSKILKCPINPNWDQCLKDRKLAKTQPILEKEGRLGMENVNAPINIENPIIKTRKKVETLAYIKKKMGSKWSLAEENPALYLTNSKKVPIKDNDSEVQKTIEDHIVVLVDNNESSSNKPKSFY</sequence>
<comment type="caution">
    <text evidence="3">The sequence shown here is derived from an EMBL/GenBank/DDBJ whole genome shotgun (WGS) entry which is preliminary data.</text>
</comment>
<dbReference type="SMART" id="SM00343">
    <property type="entry name" value="ZnF_C2HC"/>
    <property type="match status" value="1"/>
</dbReference>
<dbReference type="Pfam" id="PF00098">
    <property type="entry name" value="zf-CCHC"/>
    <property type="match status" value="1"/>
</dbReference>
<evidence type="ECO:0000313" key="3">
    <source>
        <dbReference type="EMBL" id="CAG8618229.1"/>
    </source>
</evidence>
<organism evidence="3 4">
    <name type="scientific">Gigaspora margarita</name>
    <dbReference type="NCBI Taxonomy" id="4874"/>
    <lineage>
        <taxon>Eukaryota</taxon>
        <taxon>Fungi</taxon>
        <taxon>Fungi incertae sedis</taxon>
        <taxon>Mucoromycota</taxon>
        <taxon>Glomeromycotina</taxon>
        <taxon>Glomeromycetes</taxon>
        <taxon>Diversisporales</taxon>
        <taxon>Gigasporaceae</taxon>
        <taxon>Gigaspora</taxon>
    </lineage>
</organism>
<accession>A0ABN7UKC2</accession>
<proteinExistence type="predicted"/>
<dbReference type="Proteomes" id="UP000789901">
    <property type="component" value="Unassembled WGS sequence"/>
</dbReference>
<feature type="non-terminal residue" evidence="3">
    <location>
        <position position="1"/>
    </location>
</feature>
<name>A0ABN7UKC2_GIGMA</name>
<protein>
    <submittedName>
        <fullName evidence="3">21754_t:CDS:1</fullName>
    </submittedName>
</protein>
<keyword evidence="4" id="KW-1185">Reference proteome</keyword>
<keyword evidence="1" id="KW-0863">Zinc-finger</keyword>
<dbReference type="InterPro" id="IPR036875">
    <property type="entry name" value="Znf_CCHC_sf"/>
</dbReference>
<keyword evidence="1" id="KW-0862">Zinc</keyword>
<evidence type="ECO:0000256" key="1">
    <source>
        <dbReference type="PROSITE-ProRule" id="PRU00047"/>
    </source>
</evidence>
<dbReference type="Gene3D" id="4.10.60.10">
    <property type="entry name" value="Zinc finger, CCHC-type"/>
    <property type="match status" value="1"/>
</dbReference>
<dbReference type="EMBL" id="CAJVQB010003806">
    <property type="protein sequence ID" value="CAG8618229.1"/>
    <property type="molecule type" value="Genomic_DNA"/>
</dbReference>
<evidence type="ECO:0000313" key="4">
    <source>
        <dbReference type="Proteomes" id="UP000789901"/>
    </source>
</evidence>
<dbReference type="InterPro" id="IPR001878">
    <property type="entry name" value="Znf_CCHC"/>
</dbReference>